<organism evidence="4">
    <name type="scientific">Tanacetum cinerariifolium</name>
    <name type="common">Dalmatian daisy</name>
    <name type="synonym">Chrysanthemum cinerariifolium</name>
    <dbReference type="NCBI Taxonomy" id="118510"/>
    <lineage>
        <taxon>Eukaryota</taxon>
        <taxon>Viridiplantae</taxon>
        <taxon>Streptophyta</taxon>
        <taxon>Embryophyta</taxon>
        <taxon>Tracheophyta</taxon>
        <taxon>Spermatophyta</taxon>
        <taxon>Magnoliopsida</taxon>
        <taxon>eudicotyledons</taxon>
        <taxon>Gunneridae</taxon>
        <taxon>Pentapetalae</taxon>
        <taxon>asterids</taxon>
        <taxon>campanulids</taxon>
        <taxon>Asterales</taxon>
        <taxon>Asteraceae</taxon>
        <taxon>Asteroideae</taxon>
        <taxon>Anthemideae</taxon>
        <taxon>Anthemidinae</taxon>
        <taxon>Tanacetum</taxon>
    </lineage>
</organism>
<reference evidence="4" key="1">
    <citation type="journal article" date="2019" name="Sci. Rep.">
        <title>Draft genome of Tanacetum cinerariifolium, the natural source of mosquito coil.</title>
        <authorList>
            <person name="Yamashiro T."/>
            <person name="Shiraishi A."/>
            <person name="Satake H."/>
            <person name="Nakayama K."/>
        </authorList>
    </citation>
    <scope>NUCLEOTIDE SEQUENCE</scope>
</reference>
<feature type="region of interest" description="Disordered" evidence="1">
    <location>
        <begin position="382"/>
        <end position="417"/>
    </location>
</feature>
<name>A0A6L2N4F3_TANCI</name>
<dbReference type="CDD" id="cd01650">
    <property type="entry name" value="RT_nLTR_like"/>
    <property type="match status" value="1"/>
</dbReference>
<dbReference type="Pfam" id="PF00078">
    <property type="entry name" value="RVT_1"/>
    <property type="match status" value="1"/>
</dbReference>
<keyword evidence="4" id="KW-0695">RNA-directed DNA polymerase</keyword>
<evidence type="ECO:0000313" key="4">
    <source>
        <dbReference type="EMBL" id="GEU80032.1"/>
    </source>
</evidence>
<proteinExistence type="predicted"/>
<feature type="domain" description="Reverse transcriptase" evidence="3">
    <location>
        <begin position="602"/>
        <end position="679"/>
    </location>
</feature>
<feature type="transmembrane region" description="Helical" evidence="2">
    <location>
        <begin position="748"/>
        <end position="766"/>
    </location>
</feature>
<dbReference type="InterPro" id="IPR000477">
    <property type="entry name" value="RT_dom"/>
</dbReference>
<evidence type="ECO:0000256" key="2">
    <source>
        <dbReference type="SAM" id="Phobius"/>
    </source>
</evidence>
<dbReference type="AlphaFoldDB" id="A0A6L2N4F3"/>
<keyword evidence="4" id="KW-0808">Transferase</keyword>
<evidence type="ECO:0000256" key="1">
    <source>
        <dbReference type="SAM" id="MobiDB-lite"/>
    </source>
</evidence>
<evidence type="ECO:0000259" key="3">
    <source>
        <dbReference type="Pfam" id="PF00078"/>
    </source>
</evidence>
<accession>A0A6L2N4F3</accession>
<keyword evidence="2" id="KW-0812">Transmembrane</keyword>
<comment type="caution">
    <text evidence="4">The sequence shown here is derived from an EMBL/GenBank/DDBJ whole genome shotgun (WGS) entry which is preliminary data.</text>
</comment>
<sequence length="906" mass="103102">MRFNVSCQGIPIDYIKCGICDTGAEPSSHLFFSCCMVRQTVRLISQWWDISYVEFESYEDWFAWLVNLRLSSKNKLMLEGVFYVMWWYLWSFHNKMIFETKIPAKAVFSDDIVSTRDAEGSDETMHLVLETLQAVVKAAIEGTQLPVAYRDLEDLTTVSHWYDRKGVSCPLVPRKQKPRCVTLLFKLVHPIRKNVDEWDLKFKDMLQTCSSLDIYLDLGEASSAASCVASKEKLIKNAGVSSWFSELGHANNLFVSDVRLVWTAIDCLPMCAWNKEAIAKIVSPWGALAAVDTVDDDSLPYIIVCVTTKVSTIINDRIKIIVKGKIYWIRIKELEAWSPEFDDEFCDTSSVEESVGEEKNSHILEEELDHVSESSFMKENNDAKLNKKKVTKEASQEDDPSNPPGFTPNDDDAKGEEEAGGSIMDVIENLVEFRQTMGYNIEGCKKNLEDIVASHGDSQSFSWVLSNEELVKERTSLLKELYNINKCHSLDMAQKAKVRWAIEGDENSKLFHGIINKKRSQLAIRGVLIKDCRLECDVTYDEIKRAVWDCGTNKSPGLNGFTFDFISTFWQIINQDVVNAVREFFIASKFPPGCNSSFIALIPKKQDAKFVKDFRPISLIHCFYKIIAKILANHLNMVISDLISDVQSAFVPNRQILNDFEKAFDSVRWDYLDDILSLFKGIRIDDTLTLSHLCYADDAIFIGKWERANVIAIVLMLNCFFMASGLQINIYNSKLMGIGVSIEEVNAAAIIIGCSTFSTPFTYLGFKVGMSSSRKKSWDEVIGMEISFPMFISLNCIIRELDSLSSKRINLLALLKKKVGNGAHTFFWEDTWINDTPLSRTFPRLAPRGGAEEDQFIQLVDFVDSITISNSNDRWVCLLESLARLLWSIVARWWDFDIPDFSAYEE</sequence>
<dbReference type="PANTHER" id="PTHR33116">
    <property type="entry name" value="REVERSE TRANSCRIPTASE ZINC-BINDING DOMAIN-CONTAINING PROTEIN-RELATED-RELATED"/>
    <property type="match status" value="1"/>
</dbReference>
<keyword evidence="2" id="KW-0472">Membrane</keyword>
<keyword evidence="4" id="KW-0548">Nucleotidyltransferase</keyword>
<dbReference type="GO" id="GO:0003964">
    <property type="term" value="F:RNA-directed DNA polymerase activity"/>
    <property type="evidence" value="ECO:0007669"/>
    <property type="project" value="UniProtKB-KW"/>
</dbReference>
<protein>
    <submittedName>
        <fullName evidence="4">RNA-directed DNA polymerase, eukaryota</fullName>
    </submittedName>
</protein>
<keyword evidence="2" id="KW-1133">Transmembrane helix</keyword>
<dbReference type="PANTHER" id="PTHR33116:SF78">
    <property type="entry name" value="OS12G0587133 PROTEIN"/>
    <property type="match status" value="1"/>
</dbReference>
<feature type="compositionally biased region" description="Basic and acidic residues" evidence="1">
    <location>
        <begin position="382"/>
        <end position="395"/>
    </location>
</feature>
<gene>
    <name evidence="4" type="ORF">Tci_052010</name>
</gene>
<feature type="transmembrane region" description="Helical" evidence="2">
    <location>
        <begin position="710"/>
        <end position="728"/>
    </location>
</feature>
<dbReference type="EMBL" id="BKCJ010007996">
    <property type="protein sequence ID" value="GEU80032.1"/>
    <property type="molecule type" value="Genomic_DNA"/>
</dbReference>